<keyword evidence="14" id="KW-1185">Reference proteome</keyword>
<evidence type="ECO:0000256" key="5">
    <source>
        <dbReference type="ARBA" id="ARBA00012723"/>
    </source>
</evidence>
<evidence type="ECO:0000256" key="6">
    <source>
        <dbReference type="ARBA" id="ARBA00022824"/>
    </source>
</evidence>
<keyword evidence="7 13" id="KW-0413">Isomerase</keyword>
<dbReference type="PANTHER" id="PTHR18929:SF132">
    <property type="entry name" value="PROTEIN DISULFIDE-ISOMERASE A3"/>
    <property type="match status" value="1"/>
</dbReference>
<dbReference type="AlphaFoldDB" id="A0A0L0NJN4"/>
<dbReference type="STRING" id="1163406.A0A0L0NJN4"/>
<comment type="caution">
    <text evidence="13">The sequence shown here is derived from an EMBL/GenBank/DDBJ whole genome shotgun (WGS) entry which is preliminary data.</text>
</comment>
<evidence type="ECO:0000256" key="3">
    <source>
        <dbReference type="ARBA" id="ARBA00004319"/>
    </source>
</evidence>
<feature type="signal peptide" evidence="11">
    <location>
        <begin position="1"/>
        <end position="24"/>
    </location>
</feature>
<dbReference type="SUPFAM" id="SSF52833">
    <property type="entry name" value="Thioredoxin-like"/>
    <property type="match status" value="2"/>
</dbReference>
<feature type="region of interest" description="Disordered" evidence="10">
    <location>
        <begin position="322"/>
        <end position="341"/>
    </location>
</feature>
<dbReference type="CDD" id="cd02961">
    <property type="entry name" value="PDI_a_family"/>
    <property type="match status" value="1"/>
</dbReference>
<dbReference type="OrthoDB" id="427280at2759"/>
<name>A0A0L0NJN4_TOLOC</name>
<dbReference type="GO" id="GO:0003756">
    <property type="term" value="F:protein disulfide isomerase activity"/>
    <property type="evidence" value="ECO:0007669"/>
    <property type="project" value="UniProtKB-EC"/>
</dbReference>
<dbReference type="InterPro" id="IPR036249">
    <property type="entry name" value="Thioredoxin-like_sf"/>
</dbReference>
<evidence type="ECO:0000256" key="7">
    <source>
        <dbReference type="ARBA" id="ARBA00023235"/>
    </source>
</evidence>
<dbReference type="GO" id="GO:0034976">
    <property type="term" value="P:response to endoplasmic reticulum stress"/>
    <property type="evidence" value="ECO:0007669"/>
    <property type="project" value="TreeGrafter"/>
</dbReference>
<comment type="similarity">
    <text evidence="4">Belongs to the protein disulfide isomerase family.</text>
</comment>
<evidence type="ECO:0000256" key="11">
    <source>
        <dbReference type="SAM" id="SignalP"/>
    </source>
</evidence>
<evidence type="ECO:0000256" key="10">
    <source>
        <dbReference type="SAM" id="MobiDB-lite"/>
    </source>
</evidence>
<dbReference type="EC" id="5.3.4.1" evidence="5"/>
<comment type="subcellular location">
    <subcellularLocation>
        <location evidence="3">Endoplasmic reticulum lumen</location>
    </subcellularLocation>
</comment>
<evidence type="ECO:0000259" key="12">
    <source>
        <dbReference type="Pfam" id="PF00085"/>
    </source>
</evidence>
<keyword evidence="6" id="KW-0256">Endoplasmic reticulum</keyword>
<evidence type="ECO:0000256" key="9">
    <source>
        <dbReference type="ARBA" id="ARBA00039846"/>
    </source>
</evidence>
<evidence type="ECO:0000256" key="8">
    <source>
        <dbReference type="ARBA" id="ARBA00023284"/>
    </source>
</evidence>
<keyword evidence="11" id="KW-0732">Signal</keyword>
<sequence>MTFLSSIAVGLLAFHAAAWKHSDASELKQQLLQNDCTLVASLLSEWQTIRGDATLMSVDCSASRDLCAELDVVSFPAIRLYQRDRPMIRYRGPRKASSITSFLKRIQHPIITRLTNETLDSFASTDSVVFVAHLHDDDASLLARFSSIAAAYRDRYTFAVAQGMGILTGPSTLQCHNNVDGEEHFQTGLDPVGALEAFVGTCTEPLIPELNRRTELKYRQTGKSLVHYFSDAEADREAYGKAMKPLARAYREYLQFVTVDSSEYPEMPRTLGVAAGRGLAVENPHTGQAFPYRRSRGDSSALTAAEVGEFIASISRGNVEPWNGGSSSGTVQDVAAAHDEL</sequence>
<organism evidence="13 14">
    <name type="scientific">Tolypocladium ophioglossoides (strain CBS 100239)</name>
    <name type="common">Snaketongue truffleclub</name>
    <name type="synonym">Elaphocordyceps ophioglossoides</name>
    <dbReference type="NCBI Taxonomy" id="1163406"/>
    <lineage>
        <taxon>Eukaryota</taxon>
        <taxon>Fungi</taxon>
        <taxon>Dikarya</taxon>
        <taxon>Ascomycota</taxon>
        <taxon>Pezizomycotina</taxon>
        <taxon>Sordariomycetes</taxon>
        <taxon>Hypocreomycetidae</taxon>
        <taxon>Hypocreales</taxon>
        <taxon>Ophiocordycipitaceae</taxon>
        <taxon>Tolypocladium</taxon>
    </lineage>
</organism>
<evidence type="ECO:0000256" key="1">
    <source>
        <dbReference type="ARBA" id="ARBA00001182"/>
    </source>
</evidence>
<dbReference type="Gene3D" id="3.40.30.10">
    <property type="entry name" value="Glutaredoxin"/>
    <property type="match status" value="2"/>
</dbReference>
<accession>A0A0L0NJN4</accession>
<dbReference type="GO" id="GO:0006457">
    <property type="term" value="P:protein folding"/>
    <property type="evidence" value="ECO:0007669"/>
    <property type="project" value="TreeGrafter"/>
</dbReference>
<proteinExistence type="inferred from homology"/>
<feature type="domain" description="Thioredoxin" evidence="12">
    <location>
        <begin position="36"/>
        <end position="104"/>
    </location>
</feature>
<evidence type="ECO:0000313" key="13">
    <source>
        <dbReference type="EMBL" id="KND94342.1"/>
    </source>
</evidence>
<evidence type="ECO:0000256" key="2">
    <source>
        <dbReference type="ARBA" id="ARBA00002692"/>
    </source>
</evidence>
<dbReference type="InterPro" id="IPR013766">
    <property type="entry name" value="Thioredoxin_domain"/>
</dbReference>
<dbReference type="Proteomes" id="UP000036947">
    <property type="component" value="Unassembled WGS sequence"/>
</dbReference>
<dbReference type="EMBL" id="LFRF01000002">
    <property type="protein sequence ID" value="KND94342.1"/>
    <property type="molecule type" value="Genomic_DNA"/>
</dbReference>
<reference evidence="13 14" key="1">
    <citation type="journal article" date="2015" name="BMC Genomics">
        <title>The genome of the truffle-parasite Tolypocladium ophioglossoides and the evolution of antifungal peptaibiotics.</title>
        <authorList>
            <person name="Quandt C.A."/>
            <person name="Bushley K.E."/>
            <person name="Spatafora J.W."/>
        </authorList>
    </citation>
    <scope>NUCLEOTIDE SEQUENCE [LARGE SCALE GENOMIC DNA]</scope>
    <source>
        <strain evidence="13 14">CBS 100239</strain>
    </source>
</reference>
<keyword evidence="8" id="KW-0676">Redox-active center</keyword>
<dbReference type="Pfam" id="PF00085">
    <property type="entry name" value="Thioredoxin"/>
    <property type="match status" value="1"/>
</dbReference>
<dbReference type="PANTHER" id="PTHR18929">
    <property type="entry name" value="PROTEIN DISULFIDE ISOMERASE"/>
    <property type="match status" value="1"/>
</dbReference>
<evidence type="ECO:0000313" key="14">
    <source>
        <dbReference type="Proteomes" id="UP000036947"/>
    </source>
</evidence>
<evidence type="ECO:0000256" key="4">
    <source>
        <dbReference type="ARBA" id="ARBA00006347"/>
    </source>
</evidence>
<protein>
    <recommendedName>
        <fullName evidence="9">Protein disulfide-isomerase</fullName>
        <ecNumber evidence="5">5.3.4.1</ecNumber>
    </recommendedName>
</protein>
<feature type="chain" id="PRO_5005545142" description="Protein disulfide-isomerase" evidence="11">
    <location>
        <begin position="25"/>
        <end position="341"/>
    </location>
</feature>
<comment type="catalytic activity">
    <reaction evidence="1">
        <text>Catalyzes the rearrangement of -S-S- bonds in proteins.</text>
        <dbReference type="EC" id="5.3.4.1"/>
    </reaction>
</comment>
<gene>
    <name evidence="13" type="ORF">TOPH_01253</name>
</gene>
<comment type="function">
    <text evidence="2">Participates in the folding of proteins containing disulfide bonds, may be involved in glycosylation, prolyl hydroxylation and triglyceride transfer.</text>
</comment>
<dbReference type="GO" id="GO:0005788">
    <property type="term" value="C:endoplasmic reticulum lumen"/>
    <property type="evidence" value="ECO:0007669"/>
    <property type="project" value="UniProtKB-SubCell"/>
</dbReference>